<evidence type="ECO:0000259" key="10">
    <source>
        <dbReference type="Pfam" id="PF25944"/>
    </source>
</evidence>
<dbReference type="Pfam" id="PF25876">
    <property type="entry name" value="HH_MFP_RND"/>
    <property type="match status" value="1"/>
</dbReference>
<evidence type="ECO:0008006" key="14">
    <source>
        <dbReference type="Google" id="ProtNLM"/>
    </source>
</evidence>
<keyword evidence="3" id="KW-0813">Transport</keyword>
<evidence type="ECO:0000259" key="8">
    <source>
        <dbReference type="Pfam" id="PF25876"/>
    </source>
</evidence>
<evidence type="ECO:0000256" key="5">
    <source>
        <dbReference type="ARBA" id="ARBA00022519"/>
    </source>
</evidence>
<proteinExistence type="inferred from homology"/>
<feature type="domain" description="Multidrug resistance protein MdtA-like alpha-helical hairpin" evidence="8">
    <location>
        <begin position="105"/>
        <end position="175"/>
    </location>
</feature>
<feature type="region of interest" description="Disordered" evidence="7">
    <location>
        <begin position="369"/>
        <end position="403"/>
    </location>
</feature>
<reference evidence="12 13" key="1">
    <citation type="submission" date="2015-03" db="EMBL/GenBank/DDBJ databases">
        <authorList>
            <person name="Krishnan R."/>
            <person name="Midha S."/>
            <person name="Patil P.B."/>
            <person name="Rameshkumar N."/>
        </authorList>
    </citation>
    <scope>NUCLEOTIDE SEQUENCE [LARGE SCALE GENOMIC DNA]</scope>
    <source>
        <strain evidence="12 13">L1E11</strain>
    </source>
</reference>
<gene>
    <name evidence="12" type="ORF">WH50_09230</name>
</gene>
<dbReference type="SUPFAM" id="SSF111369">
    <property type="entry name" value="HlyD-like secretion proteins"/>
    <property type="match status" value="1"/>
</dbReference>
<dbReference type="PANTHER" id="PTHR30469">
    <property type="entry name" value="MULTIDRUG RESISTANCE PROTEIN MDTA"/>
    <property type="match status" value="1"/>
</dbReference>
<dbReference type="NCBIfam" id="TIGR01730">
    <property type="entry name" value="RND_mfp"/>
    <property type="match status" value="1"/>
</dbReference>
<keyword evidence="6" id="KW-0472">Membrane</keyword>
<accession>A0ABX5LY44</accession>
<feature type="domain" description="Multidrug resistance protein MdtA-like barrel-sandwich hybrid" evidence="9">
    <location>
        <begin position="67"/>
        <end position="206"/>
    </location>
</feature>
<feature type="compositionally biased region" description="Basic and acidic residues" evidence="7">
    <location>
        <begin position="369"/>
        <end position="386"/>
    </location>
</feature>
<keyword evidence="13" id="KW-1185">Reference proteome</keyword>
<evidence type="ECO:0000256" key="7">
    <source>
        <dbReference type="SAM" id="MobiDB-lite"/>
    </source>
</evidence>
<dbReference type="Gene3D" id="1.10.287.470">
    <property type="entry name" value="Helix hairpin bin"/>
    <property type="match status" value="1"/>
</dbReference>
<evidence type="ECO:0000256" key="2">
    <source>
        <dbReference type="ARBA" id="ARBA00009477"/>
    </source>
</evidence>
<evidence type="ECO:0000313" key="13">
    <source>
        <dbReference type="Proteomes" id="UP000248090"/>
    </source>
</evidence>
<keyword evidence="5" id="KW-0997">Cell inner membrane</keyword>
<comment type="subcellular location">
    <subcellularLocation>
        <location evidence="1">Cell membrane</location>
    </subcellularLocation>
</comment>
<dbReference type="PANTHER" id="PTHR30469:SF36">
    <property type="entry name" value="BLL3903 PROTEIN"/>
    <property type="match status" value="1"/>
</dbReference>
<dbReference type="Pfam" id="PF25967">
    <property type="entry name" value="RND-MFP_C"/>
    <property type="match status" value="1"/>
</dbReference>
<dbReference type="EMBL" id="LAPT01000038">
    <property type="protein sequence ID" value="PXF31601.1"/>
    <property type="molecule type" value="Genomic_DNA"/>
</dbReference>
<dbReference type="InterPro" id="IPR058626">
    <property type="entry name" value="MdtA-like_b-barrel"/>
</dbReference>
<evidence type="ECO:0000256" key="4">
    <source>
        <dbReference type="ARBA" id="ARBA00022475"/>
    </source>
</evidence>
<evidence type="ECO:0000259" key="11">
    <source>
        <dbReference type="Pfam" id="PF25967"/>
    </source>
</evidence>
<evidence type="ECO:0000256" key="3">
    <source>
        <dbReference type="ARBA" id="ARBA00022448"/>
    </source>
</evidence>
<keyword evidence="4" id="KW-1003">Cell membrane</keyword>
<dbReference type="InterPro" id="IPR006143">
    <property type="entry name" value="RND_pump_MFP"/>
</dbReference>
<dbReference type="InterPro" id="IPR058625">
    <property type="entry name" value="MdtA-like_BSH"/>
</dbReference>
<feature type="domain" description="Multidrug resistance protein MdtA-like beta-barrel" evidence="10">
    <location>
        <begin position="212"/>
        <end position="297"/>
    </location>
</feature>
<dbReference type="Pfam" id="PF25917">
    <property type="entry name" value="BSH_RND"/>
    <property type="match status" value="1"/>
</dbReference>
<dbReference type="Gene3D" id="2.40.30.170">
    <property type="match status" value="1"/>
</dbReference>
<evidence type="ECO:0000259" key="9">
    <source>
        <dbReference type="Pfam" id="PF25917"/>
    </source>
</evidence>
<name>A0ABX5LY44_9GAMM</name>
<comment type="similarity">
    <text evidence="2">Belongs to the membrane fusion protein (MFP) (TC 8.A.1) family.</text>
</comment>
<dbReference type="RefSeq" id="WP_110187044.1">
    <property type="nucleotide sequence ID" value="NZ_CP177354.1"/>
</dbReference>
<dbReference type="Gene3D" id="2.40.50.100">
    <property type="match status" value="1"/>
</dbReference>
<feature type="domain" description="Multidrug resistance protein MdtA-like C-terminal permuted SH3" evidence="11">
    <location>
        <begin position="302"/>
        <end position="361"/>
    </location>
</feature>
<comment type="caution">
    <text evidence="12">The sequence shown here is derived from an EMBL/GenBank/DDBJ whole genome shotgun (WGS) entry which is preliminary data.</text>
</comment>
<dbReference type="Pfam" id="PF25944">
    <property type="entry name" value="Beta-barrel_RND"/>
    <property type="match status" value="1"/>
</dbReference>
<feature type="compositionally biased region" description="Low complexity" evidence="7">
    <location>
        <begin position="390"/>
        <end position="403"/>
    </location>
</feature>
<dbReference type="Proteomes" id="UP000248090">
    <property type="component" value="Unassembled WGS sequence"/>
</dbReference>
<dbReference type="InterPro" id="IPR058627">
    <property type="entry name" value="MdtA-like_C"/>
</dbReference>
<sequence>MKKAVFWILIIVLAAGGYLYYSRQHTSVPATAGRQSAPPPVTVARVELKDMPQEYSTFSHVEASASVDIFPRVDGQLTSIRVKDGQYVNKGDLLFTLDDRALQAELAQAKASLEQNQASLRGARTTLDRKKAMFARKAASEQDVEDAQTSYNTLLASIDANKAAISLAQTQLSYTQISSPLTGRIGNISVDVGSIIKTSATTALVSVRQLEPVKVLFSLPERYFNQLQAELNSKGSEVPVKLVLTTSQGEQSFTGHVAYIDNNIDTASGTLPVYAEFDNPDHKLWPGQFAQVTLQLGVDKGATVVPETAIKDGPESPYVFILNADGTVTQRNVTLDRISYSQAVVSEGLKDGESVITTGQQNLRNGIKVKVETPDSDSHATADSAHKQSSHTSSSKQAEAPAA</sequence>
<dbReference type="Gene3D" id="2.40.420.20">
    <property type="match status" value="1"/>
</dbReference>
<organism evidence="12 13">
    <name type="scientific">Pokkaliibacter plantistimulans</name>
    <dbReference type="NCBI Taxonomy" id="1635171"/>
    <lineage>
        <taxon>Bacteria</taxon>
        <taxon>Pseudomonadati</taxon>
        <taxon>Pseudomonadota</taxon>
        <taxon>Gammaproteobacteria</taxon>
        <taxon>Oceanospirillales</taxon>
        <taxon>Balneatrichaceae</taxon>
        <taxon>Pokkaliibacter</taxon>
    </lineage>
</organism>
<evidence type="ECO:0000256" key="6">
    <source>
        <dbReference type="ARBA" id="ARBA00023136"/>
    </source>
</evidence>
<dbReference type="InterPro" id="IPR058624">
    <property type="entry name" value="MdtA-like_HH"/>
</dbReference>
<evidence type="ECO:0000313" key="12">
    <source>
        <dbReference type="EMBL" id="PXF31601.1"/>
    </source>
</evidence>
<evidence type="ECO:0000256" key="1">
    <source>
        <dbReference type="ARBA" id="ARBA00004236"/>
    </source>
</evidence>
<protein>
    <recommendedName>
        <fullName evidence="14">RND efflux pump membrane fusion protein barrel-sandwich domain-containing protein</fullName>
    </recommendedName>
</protein>